<feature type="region of interest" description="Disordered" evidence="1">
    <location>
        <begin position="143"/>
        <end position="210"/>
    </location>
</feature>
<feature type="region of interest" description="Disordered" evidence="1">
    <location>
        <begin position="43"/>
        <end position="111"/>
    </location>
</feature>
<feature type="compositionally biased region" description="Low complexity" evidence="1">
    <location>
        <begin position="84"/>
        <end position="93"/>
    </location>
</feature>
<accession>A0A250J108</accession>
<evidence type="ECO:0000313" key="2">
    <source>
        <dbReference type="EMBL" id="ATB37665.1"/>
    </source>
</evidence>
<protein>
    <submittedName>
        <fullName evidence="2">Uncharacterized protein</fullName>
    </submittedName>
</protein>
<name>A0A250J108_9BACT</name>
<dbReference type="AlphaFoldDB" id="A0A250J108"/>
<dbReference type="KEGG" id="cfus:CYFUS_003090"/>
<evidence type="ECO:0000256" key="1">
    <source>
        <dbReference type="SAM" id="MobiDB-lite"/>
    </source>
</evidence>
<dbReference type="Proteomes" id="UP000217257">
    <property type="component" value="Chromosome"/>
</dbReference>
<gene>
    <name evidence="2" type="ORF">CYFUS_003090</name>
</gene>
<feature type="compositionally biased region" description="Basic and acidic residues" evidence="1">
    <location>
        <begin position="97"/>
        <end position="109"/>
    </location>
</feature>
<proteinExistence type="predicted"/>
<dbReference type="EMBL" id="CP022098">
    <property type="protein sequence ID" value="ATB37665.1"/>
    <property type="molecule type" value="Genomic_DNA"/>
</dbReference>
<organism evidence="2 3">
    <name type="scientific">Cystobacter fuscus</name>
    <dbReference type="NCBI Taxonomy" id="43"/>
    <lineage>
        <taxon>Bacteria</taxon>
        <taxon>Pseudomonadati</taxon>
        <taxon>Myxococcota</taxon>
        <taxon>Myxococcia</taxon>
        <taxon>Myxococcales</taxon>
        <taxon>Cystobacterineae</taxon>
        <taxon>Archangiaceae</taxon>
        <taxon>Cystobacter</taxon>
    </lineage>
</organism>
<sequence length="232" mass="25566">MDSGFWPLRVGTSRAGQYQGSCQGHPSHFLGSLRCRPRSSLDDSASRSLYLPNSGRPGRHSSRTRVSSCQRAPVRPVRSRTSRSSKNGSTSSGFVRAQRERHPRHEPLHRPHQRQAVLACLLGLLVGRWSTWARHTSPVFPASTPMNHTKCGKATESGRPGHRPSSIVRQPPDRQSTAPRKSLAVSRPVLDGTTPRAPLRPAARLTPIPKCRALKASMAEGLMTRGRRTTKQ</sequence>
<evidence type="ECO:0000313" key="3">
    <source>
        <dbReference type="Proteomes" id="UP000217257"/>
    </source>
</evidence>
<reference evidence="2 3" key="1">
    <citation type="submission" date="2017-06" db="EMBL/GenBank/DDBJ databases">
        <title>Sequencing and comparative analysis of myxobacterial genomes.</title>
        <authorList>
            <person name="Rupp O."/>
            <person name="Goesmann A."/>
            <person name="Sogaard-Andersen L."/>
        </authorList>
    </citation>
    <scope>NUCLEOTIDE SEQUENCE [LARGE SCALE GENOMIC DNA]</scope>
    <source>
        <strain evidence="2 3">DSM 52655</strain>
    </source>
</reference>